<dbReference type="SUPFAM" id="SSF46689">
    <property type="entry name" value="Homeodomain-like"/>
    <property type="match status" value="1"/>
</dbReference>
<protein>
    <recommendedName>
        <fullName evidence="3">HTH CENPB-type domain-containing protein</fullName>
    </recommendedName>
</protein>
<organism evidence="5 6">
    <name type="scientific">Phytophthora cactorum</name>
    <dbReference type="NCBI Taxonomy" id="29920"/>
    <lineage>
        <taxon>Eukaryota</taxon>
        <taxon>Sar</taxon>
        <taxon>Stramenopiles</taxon>
        <taxon>Oomycota</taxon>
        <taxon>Peronosporomycetes</taxon>
        <taxon>Peronosporales</taxon>
        <taxon>Peronosporaceae</taxon>
        <taxon>Phytophthora</taxon>
    </lineage>
</organism>
<keyword evidence="1" id="KW-0238">DNA-binding</keyword>
<dbReference type="InterPro" id="IPR009057">
    <property type="entry name" value="Homeodomain-like_sf"/>
</dbReference>
<dbReference type="AlphaFoldDB" id="A0A8T1CK08"/>
<dbReference type="InterPro" id="IPR006600">
    <property type="entry name" value="HTH_CenpB_DNA-bd_dom"/>
</dbReference>
<gene>
    <name evidence="4" type="ORF">PC113_g15221</name>
    <name evidence="5" type="ORF">PC117_g15993</name>
</gene>
<dbReference type="GO" id="GO:0005634">
    <property type="term" value="C:nucleus"/>
    <property type="evidence" value="ECO:0007669"/>
    <property type="project" value="TreeGrafter"/>
</dbReference>
<feature type="region of interest" description="Disordered" evidence="2">
    <location>
        <begin position="24"/>
        <end position="48"/>
    </location>
</feature>
<evidence type="ECO:0000313" key="5">
    <source>
        <dbReference type="EMBL" id="KAG2922411.1"/>
    </source>
</evidence>
<dbReference type="Pfam" id="PF03221">
    <property type="entry name" value="HTH_Tnp_Tc5"/>
    <property type="match status" value="1"/>
</dbReference>
<feature type="domain" description="HTH CENPB-type" evidence="3">
    <location>
        <begin position="42"/>
        <end position="116"/>
    </location>
</feature>
<evidence type="ECO:0000256" key="1">
    <source>
        <dbReference type="ARBA" id="ARBA00023125"/>
    </source>
</evidence>
<dbReference type="PANTHER" id="PTHR19303">
    <property type="entry name" value="TRANSPOSON"/>
    <property type="match status" value="1"/>
</dbReference>
<evidence type="ECO:0000259" key="3">
    <source>
        <dbReference type="PROSITE" id="PS51253"/>
    </source>
</evidence>
<reference evidence="5" key="1">
    <citation type="submission" date="2018-10" db="EMBL/GenBank/DDBJ databases">
        <title>Effector identification in a new, highly contiguous assembly of the strawberry crown rot pathogen Phytophthora cactorum.</title>
        <authorList>
            <person name="Armitage A.D."/>
            <person name="Nellist C.F."/>
            <person name="Bates H."/>
            <person name="Vickerstaff R.J."/>
            <person name="Harrison R.J."/>
        </authorList>
    </citation>
    <scope>NUCLEOTIDE SEQUENCE</scope>
    <source>
        <strain evidence="4">15-7</strain>
        <strain evidence="5">4040</strain>
    </source>
</reference>
<dbReference type="PANTHER" id="PTHR19303:SF73">
    <property type="entry name" value="PROTEIN PDC2"/>
    <property type="match status" value="1"/>
</dbReference>
<dbReference type="Gene3D" id="1.10.10.60">
    <property type="entry name" value="Homeodomain-like"/>
    <property type="match status" value="1"/>
</dbReference>
<feature type="compositionally biased region" description="Basic and acidic residues" evidence="2">
    <location>
        <begin position="24"/>
        <end position="34"/>
    </location>
</feature>
<dbReference type="SMART" id="SM00674">
    <property type="entry name" value="CENPB"/>
    <property type="match status" value="1"/>
</dbReference>
<dbReference type="EMBL" id="RCMG01000555">
    <property type="protein sequence ID" value="KAG2852224.1"/>
    <property type="molecule type" value="Genomic_DNA"/>
</dbReference>
<dbReference type="Proteomes" id="UP000736787">
    <property type="component" value="Unassembled WGS sequence"/>
</dbReference>
<proteinExistence type="predicted"/>
<comment type="caution">
    <text evidence="5">The sequence shown here is derived from an EMBL/GenBank/DDBJ whole genome shotgun (WGS) entry which is preliminary data.</text>
</comment>
<evidence type="ECO:0000313" key="4">
    <source>
        <dbReference type="EMBL" id="KAG2852224.1"/>
    </source>
</evidence>
<dbReference type="GO" id="GO:0003677">
    <property type="term" value="F:DNA binding"/>
    <property type="evidence" value="ECO:0007669"/>
    <property type="project" value="UniProtKB-KW"/>
</dbReference>
<sequence>MNNTNNKHDVASGTLRGCWQNRQKLQDASKDRQIATRTARRLGGRGRGPEYPEVEARLHLWILDGNAKGLQVKDSYIRLQAQNIYQKLRGPDGPKFDASTGWLARFKKRKQLVSRRQTTTRTLPKDAVHACRDIIQRVQQLFELHQIQPRNIVNMDQVPR</sequence>
<dbReference type="Proteomes" id="UP000735874">
    <property type="component" value="Unassembled WGS sequence"/>
</dbReference>
<dbReference type="InterPro" id="IPR050863">
    <property type="entry name" value="CenT-Element_Derived"/>
</dbReference>
<name>A0A8T1CK08_9STRA</name>
<dbReference type="EMBL" id="RCMK01000552">
    <property type="protein sequence ID" value="KAG2922411.1"/>
    <property type="molecule type" value="Genomic_DNA"/>
</dbReference>
<evidence type="ECO:0000313" key="6">
    <source>
        <dbReference type="Proteomes" id="UP000736787"/>
    </source>
</evidence>
<dbReference type="PROSITE" id="PS51253">
    <property type="entry name" value="HTH_CENPB"/>
    <property type="match status" value="1"/>
</dbReference>
<accession>A0A8T1CK08</accession>
<evidence type="ECO:0000256" key="2">
    <source>
        <dbReference type="SAM" id="MobiDB-lite"/>
    </source>
</evidence>